<dbReference type="Proteomes" id="UP000298484">
    <property type="component" value="Unassembled WGS sequence"/>
</dbReference>
<protein>
    <recommendedName>
        <fullName evidence="3">DUF3908 domain-containing protein</fullName>
    </recommendedName>
</protein>
<evidence type="ECO:0000313" key="1">
    <source>
        <dbReference type="EMBL" id="TFJ93652.1"/>
    </source>
</evidence>
<evidence type="ECO:0008006" key="3">
    <source>
        <dbReference type="Google" id="ProtNLM"/>
    </source>
</evidence>
<dbReference type="RefSeq" id="WP_135109397.1">
    <property type="nucleotide sequence ID" value="NZ_SRHY01000005.1"/>
</dbReference>
<accession>A0A4Y9AE94</accession>
<dbReference type="OrthoDB" id="9958979at2"/>
<evidence type="ECO:0000313" key="2">
    <source>
        <dbReference type="Proteomes" id="UP000298484"/>
    </source>
</evidence>
<keyword evidence="2" id="KW-1185">Reference proteome</keyword>
<sequence length="150" mass="18200">MGLTFEEFCQFKSQIEMPEGFESGATNFIFEDAIEFIRERGYDETMIEFYPKNIFTEELVELYLFFKDKMTVIQFHSNGKRNYSFSTTTRYYKDVNEISSERHQEFSRLRMFLSFNDGKEYKFDNIDDTNVHYAKNTRKKLENIYNLLDY</sequence>
<gene>
    <name evidence="1" type="ORF">E4U82_06760</name>
</gene>
<proteinExistence type="predicted"/>
<dbReference type="EMBL" id="SRHY01000005">
    <property type="protein sequence ID" value="TFJ93652.1"/>
    <property type="molecule type" value="Genomic_DNA"/>
</dbReference>
<comment type="caution">
    <text evidence="1">The sequence shown here is derived from an EMBL/GenBank/DDBJ whole genome shotgun (WGS) entry which is preliminary data.</text>
</comment>
<reference evidence="1 2" key="1">
    <citation type="submission" date="2019-03" db="EMBL/GenBank/DDBJ databases">
        <title>Genome sequence of Lentibacillus salicampi ATCC BAA-719.</title>
        <authorList>
            <person name="Maclea K.S."/>
            <person name="Simoes Junior M."/>
        </authorList>
    </citation>
    <scope>NUCLEOTIDE SEQUENCE [LARGE SCALE GENOMIC DNA]</scope>
    <source>
        <strain evidence="1 2">ATCC BAA-719</strain>
    </source>
</reference>
<organism evidence="1 2">
    <name type="scientific">Lentibacillus salicampi</name>
    <dbReference type="NCBI Taxonomy" id="175306"/>
    <lineage>
        <taxon>Bacteria</taxon>
        <taxon>Bacillati</taxon>
        <taxon>Bacillota</taxon>
        <taxon>Bacilli</taxon>
        <taxon>Bacillales</taxon>
        <taxon>Bacillaceae</taxon>
        <taxon>Lentibacillus</taxon>
    </lineage>
</organism>
<name>A0A4Y9AE94_9BACI</name>
<dbReference type="AlphaFoldDB" id="A0A4Y9AE94"/>